<proteinExistence type="predicted"/>
<keyword evidence="2" id="KW-1185">Reference proteome</keyword>
<dbReference type="AlphaFoldDB" id="A0A285UKM2"/>
<dbReference type="RefSeq" id="WP_097140881.1">
    <property type="nucleotide sequence ID" value="NZ_OBQD01000010.1"/>
</dbReference>
<accession>A0A285UKM2</accession>
<organism evidence="1 2">
    <name type="scientific">Rhizobium subbaraonis</name>
    <dbReference type="NCBI Taxonomy" id="908946"/>
    <lineage>
        <taxon>Bacteria</taxon>
        <taxon>Pseudomonadati</taxon>
        <taxon>Pseudomonadota</taxon>
        <taxon>Alphaproteobacteria</taxon>
        <taxon>Hyphomicrobiales</taxon>
        <taxon>Rhizobiaceae</taxon>
        <taxon>Rhizobium/Agrobacterium group</taxon>
        <taxon>Rhizobium</taxon>
    </lineage>
</organism>
<sequence length="61" mass="6640">MQTTRTAKEKARITAIARDLVDIGDGAIARDLIRRGHSPQDIEKFGEEAMAEAANIFARAA</sequence>
<gene>
    <name evidence="1" type="ORF">SAMN05892877_1106</name>
</gene>
<protein>
    <submittedName>
        <fullName evidence="1">Uncharacterized protein</fullName>
    </submittedName>
</protein>
<evidence type="ECO:0000313" key="1">
    <source>
        <dbReference type="EMBL" id="SOC42464.1"/>
    </source>
</evidence>
<dbReference type="EMBL" id="OBQD01000010">
    <property type="protein sequence ID" value="SOC42464.1"/>
    <property type="molecule type" value="Genomic_DNA"/>
</dbReference>
<name>A0A285UKM2_9HYPH</name>
<reference evidence="1 2" key="1">
    <citation type="submission" date="2017-08" db="EMBL/GenBank/DDBJ databases">
        <authorList>
            <person name="de Groot N.N."/>
        </authorList>
    </citation>
    <scope>NUCLEOTIDE SEQUENCE [LARGE SCALE GENOMIC DNA]</scope>
    <source>
        <strain evidence="1 2">JC85</strain>
    </source>
</reference>
<dbReference type="Proteomes" id="UP000219167">
    <property type="component" value="Unassembled WGS sequence"/>
</dbReference>
<evidence type="ECO:0000313" key="2">
    <source>
        <dbReference type="Proteomes" id="UP000219167"/>
    </source>
</evidence>